<evidence type="ECO:0000313" key="2">
    <source>
        <dbReference type="Proteomes" id="UP000298663"/>
    </source>
</evidence>
<evidence type="ECO:0000313" key="1">
    <source>
        <dbReference type="EMBL" id="TKR59911.1"/>
    </source>
</evidence>
<name>A0A4U5LUW1_STECR</name>
<reference evidence="1 2" key="2">
    <citation type="journal article" date="2019" name="G3 (Bethesda)">
        <title>Hybrid Assembly of the Genome of the Entomopathogenic Nematode Steinernema carpocapsae Identifies the X-Chromosome.</title>
        <authorList>
            <person name="Serra L."/>
            <person name="Macchietto M."/>
            <person name="Macias-Munoz A."/>
            <person name="McGill C.J."/>
            <person name="Rodriguez I.M."/>
            <person name="Rodriguez B."/>
            <person name="Murad R."/>
            <person name="Mortazavi A."/>
        </authorList>
    </citation>
    <scope>NUCLEOTIDE SEQUENCE [LARGE SCALE GENOMIC DNA]</scope>
    <source>
        <strain evidence="1 2">ALL</strain>
    </source>
</reference>
<dbReference type="EMBL" id="AZBU02000012">
    <property type="protein sequence ID" value="TKR59911.1"/>
    <property type="molecule type" value="Genomic_DNA"/>
</dbReference>
<keyword evidence="2" id="KW-1185">Reference proteome</keyword>
<protein>
    <submittedName>
        <fullName evidence="1">Uncharacterized protein</fullName>
    </submittedName>
</protein>
<gene>
    <name evidence="1" type="ORF">L596_029518</name>
</gene>
<reference evidence="1 2" key="1">
    <citation type="journal article" date="2015" name="Genome Biol.">
        <title>Comparative genomics of Steinernema reveals deeply conserved gene regulatory networks.</title>
        <authorList>
            <person name="Dillman A.R."/>
            <person name="Macchietto M."/>
            <person name="Porter C.F."/>
            <person name="Rogers A."/>
            <person name="Williams B."/>
            <person name="Antoshechkin I."/>
            <person name="Lee M.M."/>
            <person name="Goodwin Z."/>
            <person name="Lu X."/>
            <person name="Lewis E.E."/>
            <person name="Goodrich-Blair H."/>
            <person name="Stock S.P."/>
            <person name="Adams B.J."/>
            <person name="Sternberg P.W."/>
            <person name="Mortazavi A."/>
        </authorList>
    </citation>
    <scope>NUCLEOTIDE SEQUENCE [LARGE SCALE GENOMIC DNA]</scope>
    <source>
        <strain evidence="1 2">ALL</strain>
    </source>
</reference>
<dbReference type="AlphaFoldDB" id="A0A4U5LUW1"/>
<sequence length="118" mass="12887">MAKCNRPTALLRKANFRSVLVSRSFAAGFAESKRADSCLPPGRLSGLRRRRQRRRSAFGVPGWDNLKCTCPLRHKNRFGGGEGGAVPRANALRTPTFTPLRVVEGALTPVSAAEEQQP</sequence>
<proteinExistence type="predicted"/>
<dbReference type="Proteomes" id="UP000298663">
    <property type="component" value="Unassembled WGS sequence"/>
</dbReference>
<organism evidence="1 2">
    <name type="scientific">Steinernema carpocapsae</name>
    <name type="common">Entomopathogenic nematode</name>
    <dbReference type="NCBI Taxonomy" id="34508"/>
    <lineage>
        <taxon>Eukaryota</taxon>
        <taxon>Metazoa</taxon>
        <taxon>Ecdysozoa</taxon>
        <taxon>Nematoda</taxon>
        <taxon>Chromadorea</taxon>
        <taxon>Rhabditida</taxon>
        <taxon>Tylenchina</taxon>
        <taxon>Panagrolaimomorpha</taxon>
        <taxon>Strongyloidoidea</taxon>
        <taxon>Steinernematidae</taxon>
        <taxon>Steinernema</taxon>
    </lineage>
</organism>
<accession>A0A4U5LUW1</accession>
<comment type="caution">
    <text evidence="1">The sequence shown here is derived from an EMBL/GenBank/DDBJ whole genome shotgun (WGS) entry which is preliminary data.</text>
</comment>